<evidence type="ECO:0000256" key="1">
    <source>
        <dbReference type="SAM" id="Phobius"/>
    </source>
</evidence>
<comment type="caution">
    <text evidence="2">The sequence shown here is derived from an EMBL/GenBank/DDBJ whole genome shotgun (WGS) entry which is preliminary data.</text>
</comment>
<dbReference type="Proteomes" id="UP001501302">
    <property type="component" value="Unassembled WGS sequence"/>
</dbReference>
<dbReference type="EMBL" id="BAABJJ010000002">
    <property type="protein sequence ID" value="GAA4933547.1"/>
    <property type="molecule type" value="Genomic_DNA"/>
</dbReference>
<dbReference type="RefSeq" id="WP_345189698.1">
    <property type="nucleotide sequence ID" value="NZ_BAABJJ010000002.1"/>
</dbReference>
<protein>
    <recommendedName>
        <fullName evidence="4">MFS transporter</fullName>
    </recommendedName>
</protein>
<keyword evidence="1" id="KW-1133">Transmembrane helix</keyword>
<keyword evidence="3" id="KW-1185">Reference proteome</keyword>
<name>A0ABP9G9W5_9FLAO</name>
<evidence type="ECO:0000313" key="3">
    <source>
        <dbReference type="Proteomes" id="UP001501302"/>
    </source>
</evidence>
<proteinExistence type="predicted"/>
<keyword evidence="1" id="KW-0812">Transmembrane</keyword>
<keyword evidence="1" id="KW-0472">Membrane</keyword>
<reference evidence="3" key="1">
    <citation type="journal article" date="2019" name="Int. J. Syst. Evol. Microbiol.">
        <title>The Global Catalogue of Microorganisms (GCM) 10K type strain sequencing project: providing services to taxonomists for standard genome sequencing and annotation.</title>
        <authorList>
            <consortium name="The Broad Institute Genomics Platform"/>
            <consortium name="The Broad Institute Genome Sequencing Center for Infectious Disease"/>
            <person name="Wu L."/>
            <person name="Ma J."/>
        </authorList>
    </citation>
    <scope>NUCLEOTIDE SEQUENCE [LARGE SCALE GENOMIC DNA]</scope>
    <source>
        <strain evidence="3">JCM 18285</strain>
    </source>
</reference>
<feature type="transmembrane region" description="Helical" evidence="1">
    <location>
        <begin position="62"/>
        <end position="85"/>
    </location>
</feature>
<sequence>MLGILVIFFIGKYYYELAQDYYRNRWLYGLLGIGLYYAGSAVGGAVVAVADELFDLSVNWDSLFSLSIIAISFGISFPGLFYIVLKRQWEKSVLVIKDEINDIGKHIEDDNYTNSALK</sequence>
<evidence type="ECO:0008006" key="4">
    <source>
        <dbReference type="Google" id="ProtNLM"/>
    </source>
</evidence>
<feature type="transmembrane region" description="Helical" evidence="1">
    <location>
        <begin position="26"/>
        <end position="50"/>
    </location>
</feature>
<accession>A0ABP9G9W5</accession>
<gene>
    <name evidence="2" type="ORF">GCM10023314_02520</name>
</gene>
<organism evidence="2 3">
    <name type="scientific">Algibacter agarivorans</name>
    <dbReference type="NCBI Taxonomy" id="1109741"/>
    <lineage>
        <taxon>Bacteria</taxon>
        <taxon>Pseudomonadati</taxon>
        <taxon>Bacteroidota</taxon>
        <taxon>Flavobacteriia</taxon>
        <taxon>Flavobacteriales</taxon>
        <taxon>Flavobacteriaceae</taxon>
        <taxon>Algibacter</taxon>
    </lineage>
</organism>
<evidence type="ECO:0000313" key="2">
    <source>
        <dbReference type="EMBL" id="GAA4933547.1"/>
    </source>
</evidence>